<proteinExistence type="predicted"/>
<dbReference type="EMBL" id="CP022112">
    <property type="protein sequence ID" value="ASG24352.1"/>
    <property type="molecule type" value="Genomic_DNA"/>
</dbReference>
<name>A0A248K082_9PROT</name>
<gene>
    <name evidence="2" type="ORF">Y958_26030</name>
</gene>
<sequence>MAEGQARNTGLSGKDVTRAGNKAYKAAMVEFQDEYWEKVSLDAGLTRTGPRRKRLSRGDWQREKASATRLARARRDAEALADRQAALEARTQVLEERESALDQQVIQMQAWTASREEALDTGCVAVKYALEALADQLPAEVADNIKRFLNQAEGIVAAAAVINAMSLRRAEATCASDNAAYSGLEMDRRSSFNSLPGQT</sequence>
<evidence type="ECO:0000313" key="2">
    <source>
        <dbReference type="EMBL" id="ASG24352.1"/>
    </source>
</evidence>
<accession>A0A248K082</accession>
<dbReference type="KEGG" id="nao:Y958_26030"/>
<evidence type="ECO:0000256" key="1">
    <source>
        <dbReference type="SAM" id="Coils"/>
    </source>
</evidence>
<reference evidence="2 3" key="1">
    <citation type="submission" date="2017-06" db="EMBL/GenBank/DDBJ databases">
        <title>Complete genome sequence of Nitrospirillum amazonense strain CBAmC, an endophytic nitrogen-fixing and plant growth-promoting bacterium, isolated from sugarcane.</title>
        <authorList>
            <person name="Schwab S."/>
            <person name="dos Santos Teixeira K.R."/>
            <person name="Simoes Araujo J.L."/>
            <person name="Soares Vidal M."/>
            <person name="Borges de Freitas H.R."/>
            <person name="Rivello Crivelaro A.L."/>
            <person name="Bueno de Camargo Nunes A."/>
            <person name="dos Santos C.M."/>
            <person name="Palmeira da Silva Rosa D."/>
            <person name="da Silva Padilha D."/>
            <person name="da Silva E."/>
            <person name="Araujo Terra L."/>
            <person name="Soares Mendes V."/>
            <person name="Farinelli L."/>
            <person name="Magalhaes Cruz L."/>
            <person name="Baldani J.I."/>
        </authorList>
    </citation>
    <scope>NUCLEOTIDE SEQUENCE [LARGE SCALE GENOMIC DNA]</scope>
    <source>
        <strain evidence="2 3">CBAmC</strain>
    </source>
</reference>
<protein>
    <submittedName>
        <fullName evidence="2">Uncharacterized protein</fullName>
    </submittedName>
</protein>
<keyword evidence="1" id="KW-0175">Coiled coil</keyword>
<evidence type="ECO:0000313" key="3">
    <source>
        <dbReference type="Proteomes" id="UP000197153"/>
    </source>
</evidence>
<dbReference type="AlphaFoldDB" id="A0A248K082"/>
<keyword evidence="3" id="KW-1185">Reference proteome</keyword>
<feature type="coiled-coil region" evidence="1">
    <location>
        <begin position="70"/>
        <end position="97"/>
    </location>
</feature>
<dbReference type="Proteomes" id="UP000197153">
    <property type="component" value="Chromosome 3"/>
</dbReference>
<organism evidence="2 3">
    <name type="scientific">Nitrospirillum viridazoti CBAmc</name>
    <dbReference type="NCBI Taxonomy" id="1441467"/>
    <lineage>
        <taxon>Bacteria</taxon>
        <taxon>Pseudomonadati</taxon>
        <taxon>Pseudomonadota</taxon>
        <taxon>Alphaproteobacteria</taxon>
        <taxon>Rhodospirillales</taxon>
        <taxon>Azospirillaceae</taxon>
        <taxon>Nitrospirillum</taxon>
        <taxon>Nitrospirillum viridazoti</taxon>
    </lineage>
</organism>